<protein>
    <recommendedName>
        <fullName evidence="4">Lipoprotein</fullName>
    </recommendedName>
</protein>
<dbReference type="Proteomes" id="UP000005709">
    <property type="component" value="Unassembled WGS sequence"/>
</dbReference>
<evidence type="ECO:0000313" key="2">
    <source>
        <dbReference type="EMBL" id="EEV16410.1"/>
    </source>
</evidence>
<evidence type="ECO:0008006" key="4">
    <source>
        <dbReference type="Google" id="ProtNLM"/>
    </source>
</evidence>
<keyword evidence="1" id="KW-0732">Signal</keyword>
<keyword evidence="3" id="KW-1185">Reference proteome</keyword>
<accession>C8PKZ5</accession>
<dbReference type="OrthoDB" id="5359629at2"/>
<dbReference type="RefSeq" id="WP_005873082.1">
    <property type="nucleotide sequence ID" value="NZ_ACYG01000031.1"/>
</dbReference>
<dbReference type="AlphaFoldDB" id="C8PKZ5"/>
<dbReference type="STRING" id="824.CGRAC_1661"/>
<feature type="signal peptide" evidence="1">
    <location>
        <begin position="1"/>
        <end position="20"/>
    </location>
</feature>
<comment type="caution">
    <text evidence="2">The sequence shown here is derived from an EMBL/GenBank/DDBJ whole genome shotgun (WGS) entry which is preliminary data.</text>
</comment>
<dbReference type="PROSITE" id="PS51257">
    <property type="entry name" value="PROKAR_LIPOPROTEIN"/>
    <property type="match status" value="1"/>
</dbReference>
<dbReference type="EMBL" id="ACYG01000031">
    <property type="protein sequence ID" value="EEV16410.1"/>
    <property type="molecule type" value="Genomic_DNA"/>
</dbReference>
<evidence type="ECO:0000256" key="1">
    <source>
        <dbReference type="SAM" id="SignalP"/>
    </source>
</evidence>
<reference evidence="2 3" key="1">
    <citation type="submission" date="2009-07" db="EMBL/GenBank/DDBJ databases">
        <authorList>
            <person name="Madupu R."/>
            <person name="Sebastian Y."/>
            <person name="Durkin A.S."/>
            <person name="Torralba M."/>
            <person name="Methe B."/>
            <person name="Sutton G.G."/>
            <person name="Strausberg R.L."/>
            <person name="Nelson K.E."/>
        </authorList>
    </citation>
    <scope>NUCLEOTIDE SEQUENCE [LARGE SCALE GENOMIC DNA]</scope>
    <source>
        <strain evidence="2 3">RM3268</strain>
    </source>
</reference>
<dbReference type="eggNOG" id="ENOG502ZYHR">
    <property type="taxonomic scope" value="Bacteria"/>
</dbReference>
<feature type="chain" id="PRO_5002990815" description="Lipoprotein" evidence="1">
    <location>
        <begin position="21"/>
        <end position="182"/>
    </location>
</feature>
<sequence>MKKFLLGVFALFFVACSQTSSVISLNPYLSKADQTVSGKSVNINAINDQRENQMVIAVINDNDGKLVDEVLLKNNLSAWFDKALRAELEARGVRIDPASPNIVTVNIRSISAAINGYSKENMSARGEIAISIVQGNKTTTKRVSQDQSQFTALRTARSLNPFVQSLLGDIVKKSADQIILTL</sequence>
<organism evidence="2 3">
    <name type="scientific">Campylobacter gracilis RM3268</name>
    <dbReference type="NCBI Taxonomy" id="553220"/>
    <lineage>
        <taxon>Bacteria</taxon>
        <taxon>Pseudomonadati</taxon>
        <taxon>Campylobacterota</taxon>
        <taxon>Epsilonproteobacteria</taxon>
        <taxon>Campylobacterales</taxon>
        <taxon>Campylobacteraceae</taxon>
        <taxon>Campylobacter</taxon>
    </lineage>
</organism>
<evidence type="ECO:0000313" key="3">
    <source>
        <dbReference type="Proteomes" id="UP000005709"/>
    </source>
</evidence>
<name>C8PKZ5_9BACT</name>
<dbReference type="InterPro" id="IPR005619">
    <property type="entry name" value="Uncharacterised_YajG"/>
</dbReference>
<dbReference type="Pfam" id="PF03923">
    <property type="entry name" value="Lipoprotein_16"/>
    <property type="match status" value="1"/>
</dbReference>
<gene>
    <name evidence="2" type="ORF">CAMGR0001_2785</name>
</gene>
<proteinExistence type="predicted"/>